<dbReference type="Pfam" id="PF11776">
    <property type="entry name" value="RcnB"/>
    <property type="match status" value="1"/>
</dbReference>
<accession>A0A157RSX2</accession>
<dbReference type="OrthoDB" id="6687316at2"/>
<protein>
    <submittedName>
        <fullName evidence="3">Predicted integral membrane protein</fullName>
    </submittedName>
</protein>
<evidence type="ECO:0000256" key="2">
    <source>
        <dbReference type="SAM" id="SignalP"/>
    </source>
</evidence>
<feature type="compositionally biased region" description="Basic and acidic residues" evidence="1">
    <location>
        <begin position="24"/>
        <end position="35"/>
    </location>
</feature>
<feature type="region of interest" description="Disordered" evidence="1">
    <location>
        <begin position="22"/>
        <end position="74"/>
    </location>
</feature>
<dbReference type="InterPro" id="IPR024572">
    <property type="entry name" value="RcnB"/>
</dbReference>
<name>A0A157RSX2_9BORD</name>
<dbReference type="Proteomes" id="UP000077037">
    <property type="component" value="Unassembled WGS sequence"/>
</dbReference>
<evidence type="ECO:0000256" key="1">
    <source>
        <dbReference type="SAM" id="MobiDB-lite"/>
    </source>
</evidence>
<dbReference type="EMBL" id="FKBS01000030">
    <property type="protein sequence ID" value="SAI60509.1"/>
    <property type="molecule type" value="Genomic_DNA"/>
</dbReference>
<keyword evidence="2" id="KW-0732">Signal</keyword>
<dbReference type="Gene3D" id="3.10.450.160">
    <property type="entry name" value="inner membrane protein cigr"/>
    <property type="match status" value="1"/>
</dbReference>
<sequence length="155" mass="18213">MYKRLIAVMLSCSLLGVSGLAQADDDRGHDRGRHEHRDKHHGKDRRDHDRGRHEWRGARDDHRDWRHDRRGPPPRIVVERHYHQAPRYAPPRHYQRWSRGEYVPVPYRGGHYVVTDYRARHLAPPPHGSHWISVGSDYFLIGMATGMVLQSVLSQ</sequence>
<reference evidence="3 4" key="1">
    <citation type="submission" date="2016-03" db="EMBL/GenBank/DDBJ databases">
        <authorList>
            <consortium name="Pathogen Informatics"/>
        </authorList>
    </citation>
    <scope>NUCLEOTIDE SEQUENCE [LARGE SCALE GENOMIC DNA]</scope>
    <source>
        <strain evidence="3 4">NCTC13364</strain>
    </source>
</reference>
<evidence type="ECO:0000313" key="3">
    <source>
        <dbReference type="EMBL" id="SAI60509.1"/>
    </source>
</evidence>
<feature type="compositionally biased region" description="Basic and acidic residues" evidence="1">
    <location>
        <begin position="44"/>
        <end position="74"/>
    </location>
</feature>
<dbReference type="AlphaFoldDB" id="A0A157RSX2"/>
<proteinExistence type="predicted"/>
<feature type="signal peptide" evidence="2">
    <location>
        <begin position="1"/>
        <end position="23"/>
    </location>
</feature>
<organism evidence="3 4">
    <name type="scientific">Bordetella ansorpii</name>
    <dbReference type="NCBI Taxonomy" id="288768"/>
    <lineage>
        <taxon>Bacteria</taxon>
        <taxon>Pseudomonadati</taxon>
        <taxon>Pseudomonadota</taxon>
        <taxon>Betaproteobacteria</taxon>
        <taxon>Burkholderiales</taxon>
        <taxon>Alcaligenaceae</taxon>
        <taxon>Bordetella</taxon>
    </lineage>
</organism>
<gene>
    <name evidence="3" type="ORF">SAMEA1982600_05440</name>
</gene>
<evidence type="ECO:0000313" key="4">
    <source>
        <dbReference type="Proteomes" id="UP000077037"/>
    </source>
</evidence>
<dbReference type="RefSeq" id="WP_066421958.1">
    <property type="nucleotide sequence ID" value="NZ_FKBS01000030.1"/>
</dbReference>
<feature type="chain" id="PRO_5007615804" evidence="2">
    <location>
        <begin position="24"/>
        <end position="155"/>
    </location>
</feature>